<name>A0ABP9FED9_9FLAO</name>
<protein>
    <recommendedName>
        <fullName evidence="3">Sensor of ECF-type sigma factor</fullName>
    </recommendedName>
</protein>
<sequence>MAQNNKRERIKALKVSLITEKLDLSEKEAQQFWPVYNAYEKETSKIRFEDIRSIRKEIRTNIETMSDDKADKLLNRLNKAEDSMHNLRMEFSNKLRSIIPSKKIILLKIVEEDFKKKMLHEYKKRKKEQGN</sequence>
<comment type="caution">
    <text evidence="1">The sequence shown here is derived from an EMBL/GenBank/DDBJ whole genome shotgun (WGS) entry which is preliminary data.</text>
</comment>
<proteinExistence type="predicted"/>
<evidence type="ECO:0000313" key="2">
    <source>
        <dbReference type="Proteomes" id="UP001500433"/>
    </source>
</evidence>
<accession>A0ABP9FED9</accession>
<gene>
    <name evidence="1" type="ORF">GCM10023311_27590</name>
</gene>
<dbReference type="EMBL" id="BAABJH010000007">
    <property type="protein sequence ID" value="GAA4900438.1"/>
    <property type="molecule type" value="Genomic_DNA"/>
</dbReference>
<evidence type="ECO:0000313" key="1">
    <source>
        <dbReference type="EMBL" id="GAA4900438.1"/>
    </source>
</evidence>
<reference evidence="2" key="1">
    <citation type="journal article" date="2019" name="Int. J. Syst. Evol. Microbiol.">
        <title>The Global Catalogue of Microorganisms (GCM) 10K type strain sequencing project: providing services to taxonomists for standard genome sequencing and annotation.</title>
        <authorList>
            <consortium name="The Broad Institute Genomics Platform"/>
            <consortium name="The Broad Institute Genome Sequencing Center for Infectious Disease"/>
            <person name="Wu L."/>
            <person name="Ma J."/>
        </authorList>
    </citation>
    <scope>NUCLEOTIDE SEQUENCE [LARGE SCALE GENOMIC DNA]</scope>
    <source>
        <strain evidence="2">JCM 18274</strain>
    </source>
</reference>
<dbReference type="Proteomes" id="UP001500433">
    <property type="component" value="Unassembled WGS sequence"/>
</dbReference>
<evidence type="ECO:0008006" key="3">
    <source>
        <dbReference type="Google" id="ProtNLM"/>
    </source>
</evidence>
<organism evidence="1 2">
    <name type="scientific">Flaviramulus aquimarinus</name>
    <dbReference type="NCBI Taxonomy" id="1170456"/>
    <lineage>
        <taxon>Bacteria</taxon>
        <taxon>Pseudomonadati</taxon>
        <taxon>Bacteroidota</taxon>
        <taxon>Flavobacteriia</taxon>
        <taxon>Flavobacteriales</taxon>
        <taxon>Flavobacteriaceae</taxon>
        <taxon>Flaviramulus</taxon>
    </lineage>
</organism>
<keyword evidence="2" id="KW-1185">Reference proteome</keyword>